<dbReference type="Gene3D" id="2.60.120.10">
    <property type="entry name" value="Jelly Rolls"/>
    <property type="match status" value="1"/>
</dbReference>
<dbReference type="SUPFAM" id="SSF51182">
    <property type="entry name" value="RmlC-like cupins"/>
    <property type="match status" value="1"/>
</dbReference>
<dbReference type="InterPro" id="IPR011051">
    <property type="entry name" value="RmlC_Cupin_sf"/>
</dbReference>
<dbReference type="EMBL" id="OCNK01000003">
    <property type="protein sequence ID" value="SOE00217.1"/>
    <property type="molecule type" value="Genomic_DNA"/>
</dbReference>
<evidence type="ECO:0000313" key="3">
    <source>
        <dbReference type="Proteomes" id="UP000219482"/>
    </source>
</evidence>
<proteinExistence type="predicted"/>
<name>A0A286GXE1_9ACTN</name>
<keyword evidence="3" id="KW-1185">Reference proteome</keyword>
<evidence type="ECO:0000313" key="2">
    <source>
        <dbReference type="EMBL" id="SOE00217.1"/>
    </source>
</evidence>
<reference evidence="3" key="1">
    <citation type="submission" date="2017-09" db="EMBL/GenBank/DDBJ databases">
        <authorList>
            <person name="Varghese N."/>
            <person name="Submissions S."/>
        </authorList>
    </citation>
    <scope>NUCLEOTIDE SEQUENCE [LARGE SCALE GENOMIC DNA]</scope>
    <source>
        <strain evidence="3">DSM 44270</strain>
    </source>
</reference>
<protein>
    <submittedName>
        <fullName evidence="2">Cupin domain protein</fullName>
    </submittedName>
</protein>
<dbReference type="Proteomes" id="UP000219482">
    <property type="component" value="Unassembled WGS sequence"/>
</dbReference>
<evidence type="ECO:0000259" key="1">
    <source>
        <dbReference type="Pfam" id="PF07883"/>
    </source>
</evidence>
<dbReference type="InterPro" id="IPR053146">
    <property type="entry name" value="QDO-like"/>
</dbReference>
<feature type="domain" description="Cupin type-2" evidence="1">
    <location>
        <begin position="48"/>
        <end position="113"/>
    </location>
</feature>
<dbReference type="InterPro" id="IPR014710">
    <property type="entry name" value="RmlC-like_jellyroll"/>
</dbReference>
<dbReference type="InterPro" id="IPR013096">
    <property type="entry name" value="Cupin_2"/>
</dbReference>
<organism evidence="2 3">
    <name type="scientific">Blastococcus haudaquaticus</name>
    <dbReference type="NCBI Taxonomy" id="1938745"/>
    <lineage>
        <taxon>Bacteria</taxon>
        <taxon>Bacillati</taxon>
        <taxon>Actinomycetota</taxon>
        <taxon>Actinomycetes</taxon>
        <taxon>Geodermatophilales</taxon>
        <taxon>Geodermatophilaceae</taxon>
        <taxon>Blastococcus</taxon>
    </lineage>
</organism>
<dbReference type="Pfam" id="PF07883">
    <property type="entry name" value="Cupin_2"/>
    <property type="match status" value="1"/>
</dbReference>
<dbReference type="PANTHER" id="PTHR36440">
    <property type="entry name" value="PUTATIVE (AFU_ORTHOLOGUE AFUA_8G07350)-RELATED"/>
    <property type="match status" value="1"/>
</dbReference>
<sequence>MDDAVMAAARILRAGDGEPLGDPAGVRDRFMIDGGDAGGRFALVQHLFPPRALLAPLHRHHLEDEYSYVLSGRIGGILGEQEVVAEPGDLVFKPRNQWHTMWNASDEPAAVLELISPAGLEQFFRWIDSQTEFPSPEELAEKGAPYRCDVDPERTGALIERHGLRF</sequence>
<gene>
    <name evidence="2" type="ORF">SAMN06272739_2462</name>
</gene>
<dbReference type="PANTHER" id="PTHR36440:SF1">
    <property type="entry name" value="PUTATIVE (AFU_ORTHOLOGUE AFUA_8G07350)-RELATED"/>
    <property type="match status" value="1"/>
</dbReference>
<dbReference type="RefSeq" id="WP_097184231.1">
    <property type="nucleotide sequence ID" value="NZ_OCNK01000003.1"/>
</dbReference>
<dbReference type="OrthoDB" id="9791637at2"/>
<accession>A0A286GXE1</accession>
<dbReference type="AlphaFoldDB" id="A0A286GXE1"/>